<keyword evidence="1" id="KW-0819">tRNA processing</keyword>
<gene>
    <name evidence="1" type="primary">trhO</name>
    <name evidence="4" type="ORF">ACFO5Q_00745</name>
</gene>
<dbReference type="CDD" id="cd01518">
    <property type="entry name" value="RHOD_YceA"/>
    <property type="match status" value="1"/>
</dbReference>
<dbReference type="EMBL" id="JBHSCR010000001">
    <property type="protein sequence ID" value="MFC4346370.1"/>
    <property type="molecule type" value="Genomic_DNA"/>
</dbReference>
<protein>
    <recommendedName>
        <fullName evidence="1">tRNA uridine(34) hydroxylase</fullName>
        <ecNumber evidence="1">1.14.-.-</ecNumber>
    </recommendedName>
    <alternativeName>
        <fullName evidence="1">tRNA hydroxylation protein O</fullName>
    </alternativeName>
</protein>
<dbReference type="Gene3D" id="3.40.250.10">
    <property type="entry name" value="Rhodanese-like domain"/>
    <property type="match status" value="1"/>
</dbReference>
<accession>A0ABV8U5G9</accession>
<dbReference type="InterPro" id="IPR040503">
    <property type="entry name" value="TRHO_N"/>
</dbReference>
<dbReference type="EC" id="1.14.-.-" evidence="1"/>
<keyword evidence="5" id="KW-1185">Reference proteome</keyword>
<dbReference type="PROSITE" id="PS50206">
    <property type="entry name" value="RHODANESE_3"/>
    <property type="match status" value="1"/>
</dbReference>
<name>A0ABV8U5G9_9PROT</name>
<comment type="catalytic activity">
    <reaction evidence="1">
        <text>uridine(34) in tRNA + AH2 + O2 = 5-hydroxyuridine(34) in tRNA + A + H2O</text>
        <dbReference type="Rhea" id="RHEA:64224"/>
        <dbReference type="Rhea" id="RHEA-COMP:11727"/>
        <dbReference type="Rhea" id="RHEA-COMP:13381"/>
        <dbReference type="ChEBI" id="CHEBI:13193"/>
        <dbReference type="ChEBI" id="CHEBI:15377"/>
        <dbReference type="ChEBI" id="CHEBI:15379"/>
        <dbReference type="ChEBI" id="CHEBI:17499"/>
        <dbReference type="ChEBI" id="CHEBI:65315"/>
        <dbReference type="ChEBI" id="CHEBI:136877"/>
    </reaction>
</comment>
<feature type="region of interest" description="Disordered" evidence="2">
    <location>
        <begin position="286"/>
        <end position="325"/>
    </location>
</feature>
<evidence type="ECO:0000259" key="3">
    <source>
        <dbReference type="PROSITE" id="PS50206"/>
    </source>
</evidence>
<evidence type="ECO:0000313" key="4">
    <source>
        <dbReference type="EMBL" id="MFC4346370.1"/>
    </source>
</evidence>
<dbReference type="PANTHER" id="PTHR43268">
    <property type="entry name" value="THIOSULFATE SULFURTRANSFERASE/RHODANESE-LIKE DOMAIN-CONTAINING PROTEIN 2"/>
    <property type="match status" value="1"/>
</dbReference>
<organism evidence="4 5">
    <name type="scientific">Kordiimonas lipolytica</name>
    <dbReference type="NCBI Taxonomy" id="1662421"/>
    <lineage>
        <taxon>Bacteria</taxon>
        <taxon>Pseudomonadati</taxon>
        <taxon>Pseudomonadota</taxon>
        <taxon>Alphaproteobacteria</taxon>
        <taxon>Kordiimonadales</taxon>
        <taxon>Kordiimonadaceae</taxon>
        <taxon>Kordiimonas</taxon>
    </lineage>
</organism>
<dbReference type="HAMAP" id="MF_00469">
    <property type="entry name" value="TrhO"/>
    <property type="match status" value="1"/>
</dbReference>
<comment type="function">
    <text evidence="1">Catalyzes oxygen-dependent 5-hydroxyuridine (ho5U) modification at position 34 in tRNAs.</text>
</comment>
<dbReference type="Pfam" id="PF00581">
    <property type="entry name" value="Rhodanese"/>
    <property type="match status" value="1"/>
</dbReference>
<sequence length="325" mass="36440">MNGTDMSNYLVAALYKFAAFPDFKDWQQPITDVCLAGDVKGTLLLANEGINGTIAGPEAGVRKVLDFLHTIAPISGYTHKESWASDEPFLRMKVRLKKEIVTLGVEGVDPNKVVGTYVKPADWNALISDPDTVVVDTRNDYEVAIGTFKGAVDPKTKSFREFPKWAEENKSVLDKPKLAMFCTGGIRCEKSTAYMKEQGYEEVYHLEGGILKYLEEVPEEESLWEGDCFVFDDRVSVRHGLAEGDYTMCRACRRPVSPDAKLLPEYEEGVSCPLCIDETTPEQKERFKERQKQIELAQKRGERHVGITKPPRDKMGDKAESAEAD</sequence>
<dbReference type="NCBIfam" id="NF001136">
    <property type="entry name" value="PRK00142.1-4"/>
    <property type="match status" value="1"/>
</dbReference>
<evidence type="ECO:0000256" key="2">
    <source>
        <dbReference type="SAM" id="MobiDB-lite"/>
    </source>
</evidence>
<evidence type="ECO:0000256" key="1">
    <source>
        <dbReference type="HAMAP-Rule" id="MF_00469"/>
    </source>
</evidence>
<evidence type="ECO:0000313" key="5">
    <source>
        <dbReference type="Proteomes" id="UP001595776"/>
    </source>
</evidence>
<dbReference type="SUPFAM" id="SSF52821">
    <property type="entry name" value="Rhodanese/Cell cycle control phosphatase"/>
    <property type="match status" value="1"/>
</dbReference>
<dbReference type="SMART" id="SM00450">
    <property type="entry name" value="RHOD"/>
    <property type="match status" value="1"/>
</dbReference>
<comment type="similarity">
    <text evidence="1">Belongs to the TrhO family.</text>
</comment>
<dbReference type="InterPro" id="IPR036873">
    <property type="entry name" value="Rhodanese-like_dom_sf"/>
</dbReference>
<dbReference type="RefSeq" id="WP_068150755.1">
    <property type="nucleotide sequence ID" value="NZ_JBHSCR010000001.1"/>
</dbReference>
<dbReference type="Pfam" id="PF17773">
    <property type="entry name" value="UPF0176_N"/>
    <property type="match status" value="1"/>
</dbReference>
<dbReference type="InterPro" id="IPR001763">
    <property type="entry name" value="Rhodanese-like_dom"/>
</dbReference>
<reference evidence="5" key="1">
    <citation type="journal article" date="2019" name="Int. J. Syst. Evol. Microbiol.">
        <title>The Global Catalogue of Microorganisms (GCM) 10K type strain sequencing project: providing services to taxonomists for standard genome sequencing and annotation.</title>
        <authorList>
            <consortium name="The Broad Institute Genomics Platform"/>
            <consortium name="The Broad Institute Genome Sequencing Center for Infectious Disease"/>
            <person name="Wu L."/>
            <person name="Ma J."/>
        </authorList>
    </citation>
    <scope>NUCLEOTIDE SEQUENCE [LARGE SCALE GENOMIC DNA]</scope>
    <source>
        <strain evidence="5">CGMCC 1.15304</strain>
    </source>
</reference>
<dbReference type="InterPro" id="IPR020936">
    <property type="entry name" value="TrhO"/>
</dbReference>
<keyword evidence="1" id="KW-0560">Oxidoreductase</keyword>
<dbReference type="Proteomes" id="UP001595776">
    <property type="component" value="Unassembled WGS sequence"/>
</dbReference>
<dbReference type="Gene3D" id="3.30.70.100">
    <property type="match status" value="1"/>
</dbReference>
<feature type="domain" description="Rhodanese" evidence="3">
    <location>
        <begin position="128"/>
        <end position="222"/>
    </location>
</feature>
<proteinExistence type="inferred from homology"/>
<comment type="caution">
    <text evidence="4">The sequence shown here is derived from an EMBL/GenBank/DDBJ whole genome shotgun (WGS) entry which is preliminary data.</text>
</comment>
<dbReference type="PANTHER" id="PTHR43268:SF3">
    <property type="entry name" value="RHODANESE-LIKE DOMAIN-CONTAINING PROTEIN 7-RELATED"/>
    <property type="match status" value="1"/>
</dbReference>